<sequence>MTSDSITELLLWSLAINYAILLVWLGAMAWFREPIRRLHRRWFRLSDELFDAIHYGAMAVYKLLIIVFNLTPLIAIQLLG</sequence>
<evidence type="ECO:0000259" key="2">
    <source>
        <dbReference type="Pfam" id="PF21742"/>
    </source>
</evidence>
<dbReference type="EMBL" id="BMKC01000001">
    <property type="protein sequence ID" value="GGA77038.1"/>
    <property type="molecule type" value="Genomic_DNA"/>
</dbReference>
<evidence type="ECO:0000256" key="1">
    <source>
        <dbReference type="SAM" id="Phobius"/>
    </source>
</evidence>
<dbReference type="Proteomes" id="UP000623419">
    <property type="component" value="Unassembled WGS sequence"/>
</dbReference>
<dbReference type="InterPro" id="IPR049220">
    <property type="entry name" value="DUF6868"/>
</dbReference>
<evidence type="ECO:0000313" key="3">
    <source>
        <dbReference type="EMBL" id="GGA77038.1"/>
    </source>
</evidence>
<keyword evidence="1" id="KW-0472">Membrane</keyword>
<keyword evidence="1" id="KW-0812">Transmembrane</keyword>
<dbReference type="RefSeq" id="WP_188662557.1">
    <property type="nucleotide sequence ID" value="NZ_BMKC01000001.1"/>
</dbReference>
<accession>A0ABQ1HGR6</accession>
<feature type="transmembrane region" description="Helical" evidence="1">
    <location>
        <begin position="52"/>
        <end position="79"/>
    </location>
</feature>
<keyword evidence="1" id="KW-1133">Transmembrane helix</keyword>
<protein>
    <recommendedName>
        <fullName evidence="2">DUF6868 domain-containing protein</fullName>
    </recommendedName>
</protein>
<organism evidence="3 4">
    <name type="scientific">Arenimonas soli</name>
    <dbReference type="NCBI Taxonomy" id="2269504"/>
    <lineage>
        <taxon>Bacteria</taxon>
        <taxon>Pseudomonadati</taxon>
        <taxon>Pseudomonadota</taxon>
        <taxon>Gammaproteobacteria</taxon>
        <taxon>Lysobacterales</taxon>
        <taxon>Lysobacteraceae</taxon>
        <taxon>Arenimonas</taxon>
    </lineage>
</organism>
<feature type="transmembrane region" description="Helical" evidence="1">
    <location>
        <begin position="12"/>
        <end position="31"/>
    </location>
</feature>
<proteinExistence type="predicted"/>
<evidence type="ECO:0000313" key="4">
    <source>
        <dbReference type="Proteomes" id="UP000623419"/>
    </source>
</evidence>
<reference evidence="4" key="1">
    <citation type="journal article" date="2019" name="Int. J. Syst. Evol. Microbiol.">
        <title>The Global Catalogue of Microorganisms (GCM) 10K type strain sequencing project: providing services to taxonomists for standard genome sequencing and annotation.</title>
        <authorList>
            <consortium name="The Broad Institute Genomics Platform"/>
            <consortium name="The Broad Institute Genome Sequencing Center for Infectious Disease"/>
            <person name="Wu L."/>
            <person name="Ma J."/>
        </authorList>
    </citation>
    <scope>NUCLEOTIDE SEQUENCE [LARGE SCALE GENOMIC DNA]</scope>
    <source>
        <strain evidence="4">CGMCC 1.15905</strain>
    </source>
</reference>
<name>A0ABQ1HGR6_9GAMM</name>
<dbReference type="Pfam" id="PF21742">
    <property type="entry name" value="DUF6868"/>
    <property type="match status" value="1"/>
</dbReference>
<feature type="domain" description="DUF6868" evidence="2">
    <location>
        <begin position="1"/>
        <end position="79"/>
    </location>
</feature>
<keyword evidence="4" id="KW-1185">Reference proteome</keyword>
<gene>
    <name evidence="3" type="ORF">GCM10011521_14090</name>
</gene>
<comment type="caution">
    <text evidence="3">The sequence shown here is derived from an EMBL/GenBank/DDBJ whole genome shotgun (WGS) entry which is preliminary data.</text>
</comment>